<dbReference type="EMBL" id="PGCJ01000830">
    <property type="protein sequence ID" value="PLW18488.1"/>
    <property type="molecule type" value="Genomic_DNA"/>
</dbReference>
<evidence type="ECO:0000313" key="1">
    <source>
        <dbReference type="EMBL" id="PLW18488.1"/>
    </source>
</evidence>
<keyword evidence="2" id="KW-1185">Reference proteome</keyword>
<comment type="caution">
    <text evidence="1">The sequence shown here is derived from an EMBL/GenBank/DDBJ whole genome shotgun (WGS) entry which is preliminary data.</text>
</comment>
<evidence type="ECO:0000313" key="2">
    <source>
        <dbReference type="Proteomes" id="UP000235388"/>
    </source>
</evidence>
<gene>
    <name evidence="1" type="ORF">PCANC_12281</name>
</gene>
<accession>A0A2N5SZ28</accession>
<dbReference type="AlphaFoldDB" id="A0A2N5SZ28"/>
<organism evidence="1 2">
    <name type="scientific">Puccinia coronata f. sp. avenae</name>
    <dbReference type="NCBI Taxonomy" id="200324"/>
    <lineage>
        <taxon>Eukaryota</taxon>
        <taxon>Fungi</taxon>
        <taxon>Dikarya</taxon>
        <taxon>Basidiomycota</taxon>
        <taxon>Pucciniomycotina</taxon>
        <taxon>Pucciniomycetes</taxon>
        <taxon>Pucciniales</taxon>
        <taxon>Pucciniaceae</taxon>
        <taxon>Puccinia</taxon>
    </lineage>
</organism>
<sequence>MATEASLVTPLNEPHSPNQHGLQLFENCVATIRHELVKLRHHWDKHEAMDLLGRGQPRMFARAQSISDQDLCRFNIKEDLVLIRAGKTSYGAVVFGKIKLPAIKDAEGEGFLHVRLHDPPGEGNGDVIFHSIWTDEIKDPKTGHIMSYRAIMRREDPLNWFNE</sequence>
<dbReference type="Proteomes" id="UP000235388">
    <property type="component" value="Unassembled WGS sequence"/>
</dbReference>
<dbReference type="OrthoDB" id="3344950at2759"/>
<proteinExistence type="predicted"/>
<reference evidence="1 2" key="1">
    <citation type="submission" date="2017-11" db="EMBL/GenBank/DDBJ databases">
        <title>De novo assembly and phasing of dikaryotic genomes from two isolates of Puccinia coronata f. sp. avenae, the causal agent of oat crown rust.</title>
        <authorList>
            <person name="Miller M.E."/>
            <person name="Zhang Y."/>
            <person name="Omidvar V."/>
            <person name="Sperschneider J."/>
            <person name="Schwessinger B."/>
            <person name="Raley C."/>
            <person name="Palmer J.M."/>
            <person name="Garnica D."/>
            <person name="Upadhyaya N."/>
            <person name="Rathjen J."/>
            <person name="Taylor J.M."/>
            <person name="Park R.F."/>
            <person name="Dodds P.N."/>
            <person name="Hirsch C.D."/>
            <person name="Kianian S.F."/>
            <person name="Figueroa M."/>
        </authorList>
    </citation>
    <scope>NUCLEOTIDE SEQUENCE [LARGE SCALE GENOMIC DNA]</scope>
    <source>
        <strain evidence="1">12NC29</strain>
    </source>
</reference>
<protein>
    <submittedName>
        <fullName evidence="1">Uncharacterized protein</fullName>
    </submittedName>
</protein>
<name>A0A2N5SZ28_9BASI</name>